<dbReference type="SUPFAM" id="SSF54518">
    <property type="entry name" value="Tubby C-terminal domain-like"/>
    <property type="match status" value="1"/>
</dbReference>
<dbReference type="InterPro" id="IPR018066">
    <property type="entry name" value="Tubby_C_CS"/>
</dbReference>
<evidence type="ECO:0000313" key="4">
    <source>
        <dbReference type="Proteomes" id="UP000249390"/>
    </source>
</evidence>
<reference evidence="3 4" key="1">
    <citation type="submission" date="2018-06" db="EMBL/GenBank/DDBJ databases">
        <title>The Genome of Cuscuta australis (Dodder) Provides Insight into the Evolution of Plant Parasitism.</title>
        <authorList>
            <person name="Liu H."/>
        </authorList>
    </citation>
    <scope>NUCLEOTIDE SEQUENCE [LARGE SCALE GENOMIC DNA]</scope>
    <source>
        <strain evidence="4">cv. Yunnan</strain>
        <tissue evidence="3">Vines</tissue>
    </source>
</reference>
<dbReference type="Proteomes" id="UP000249390">
    <property type="component" value="Unassembled WGS sequence"/>
</dbReference>
<dbReference type="InterPro" id="IPR025659">
    <property type="entry name" value="Tubby-like_C"/>
</dbReference>
<dbReference type="PANTHER" id="PTHR16517">
    <property type="entry name" value="TUBBY-RELATED"/>
    <property type="match status" value="1"/>
</dbReference>
<feature type="domain" description="Tubby C-terminal" evidence="2">
    <location>
        <begin position="95"/>
        <end position="375"/>
    </location>
</feature>
<evidence type="ECO:0000259" key="2">
    <source>
        <dbReference type="Pfam" id="PF01167"/>
    </source>
</evidence>
<protein>
    <recommendedName>
        <fullName evidence="2">Tubby C-terminal domain-containing protein</fullName>
    </recommendedName>
</protein>
<dbReference type="PANTHER" id="PTHR16517:SF158">
    <property type="entry name" value="TUBBY-LIKE F-BOX PROTEIN 9"/>
    <property type="match status" value="1"/>
</dbReference>
<gene>
    <name evidence="3" type="ORF">DM860_002479</name>
</gene>
<evidence type="ECO:0000313" key="3">
    <source>
        <dbReference type="EMBL" id="RAL38501.1"/>
    </source>
</evidence>
<dbReference type="Gene3D" id="3.20.90.10">
    <property type="entry name" value="Tubby Protein, Chain A"/>
    <property type="match status" value="1"/>
</dbReference>
<organism evidence="3 4">
    <name type="scientific">Cuscuta australis</name>
    <dbReference type="NCBI Taxonomy" id="267555"/>
    <lineage>
        <taxon>Eukaryota</taxon>
        <taxon>Viridiplantae</taxon>
        <taxon>Streptophyta</taxon>
        <taxon>Embryophyta</taxon>
        <taxon>Tracheophyta</taxon>
        <taxon>Spermatophyta</taxon>
        <taxon>Magnoliopsida</taxon>
        <taxon>eudicotyledons</taxon>
        <taxon>Gunneridae</taxon>
        <taxon>Pentapetalae</taxon>
        <taxon>asterids</taxon>
        <taxon>lamiids</taxon>
        <taxon>Solanales</taxon>
        <taxon>Convolvulaceae</taxon>
        <taxon>Cuscuteae</taxon>
        <taxon>Cuscuta</taxon>
        <taxon>Cuscuta subgen. Grammica</taxon>
        <taxon>Cuscuta sect. Cleistogrammica</taxon>
    </lineage>
</organism>
<dbReference type="Pfam" id="PF01167">
    <property type="entry name" value="Tub"/>
    <property type="match status" value="1"/>
</dbReference>
<dbReference type="CDD" id="cd22153">
    <property type="entry name" value="F-box_AtTLP-like"/>
    <property type="match status" value="1"/>
</dbReference>
<dbReference type="PRINTS" id="PR01573">
    <property type="entry name" value="SUPERTUBBY"/>
</dbReference>
<dbReference type="AlphaFoldDB" id="A0A328D241"/>
<comment type="similarity">
    <text evidence="1">Belongs to the TUB family.</text>
</comment>
<name>A0A328D241_9ASTE</name>
<dbReference type="PROSITE" id="PS01200">
    <property type="entry name" value="TUB_1"/>
    <property type="match status" value="1"/>
</dbReference>
<comment type="caution">
    <text evidence="3">The sequence shown here is derived from an EMBL/GenBank/DDBJ whole genome shotgun (WGS) entry which is preliminary data.</text>
</comment>
<evidence type="ECO:0000256" key="1">
    <source>
        <dbReference type="ARBA" id="ARBA00007129"/>
    </source>
</evidence>
<dbReference type="InterPro" id="IPR000007">
    <property type="entry name" value="Tubby_C"/>
</dbReference>
<keyword evidence="4" id="KW-1185">Reference proteome</keyword>
<dbReference type="EMBL" id="NQVE01000209">
    <property type="protein sequence ID" value="RAL38501.1"/>
    <property type="molecule type" value="Genomic_DNA"/>
</dbReference>
<proteinExistence type="inferred from homology"/>
<accession>A0A328D241</accession>
<sequence length="380" mass="42513">MRWNYGSARCRSRRHSSAVAAEEAEAELKRGSCWADMPIELLREVLMKVEESEERWPSRRSVVACAGVCLSWREIVKEVTHTPEASGRITFPIAVKQPGPRDHLMQCFLKRCSSSQTFRLYLNLTQALTDEGKFLLAARKYRRTTCTDYIISLHPSDMSKANGNYIGKVRSNFLGSKFTIYDASPPLRGDKMVKSHHTYPDALKSINSRFAVGNYEVAHISYELNGLGNRGPRKMQCVLDTIPASSIRPGGVAPTQTHFPVVSDDSFPTIPFFRSKSTSKASESRPGGSLVLKNKAPRWHEQLQCWCLNFHGRVTVASVKNFQLVASPENGAVGAECEKVVLQFGKVAKDVFTMDFRYPLSPFLAFAISLSNFDSKLTCD</sequence>